<dbReference type="InterPro" id="IPR025736">
    <property type="entry name" value="PucR_C-HTH_dom"/>
</dbReference>
<organism evidence="3 4">
    <name type="scientific">Streptomyces apricus</name>
    <dbReference type="NCBI Taxonomy" id="1828112"/>
    <lineage>
        <taxon>Bacteria</taxon>
        <taxon>Bacillati</taxon>
        <taxon>Actinomycetota</taxon>
        <taxon>Actinomycetes</taxon>
        <taxon>Kitasatosporales</taxon>
        <taxon>Streptomycetaceae</taxon>
        <taxon>Streptomyces</taxon>
    </lineage>
</organism>
<gene>
    <name evidence="3" type="ORF">FGF04_32790</name>
</gene>
<reference evidence="3 4" key="1">
    <citation type="submission" date="2019-05" db="EMBL/GenBank/DDBJ databases">
        <authorList>
            <person name="Hariharan J."/>
            <person name="Choudoir M.J."/>
            <person name="Diebold P."/>
            <person name="Panke-Buisse K."/>
            <person name="Buckley D.H."/>
        </authorList>
    </citation>
    <scope>NUCLEOTIDE SEQUENCE [LARGE SCALE GENOMIC DNA]</scope>
    <source>
        <strain evidence="3 4">SUN51</strain>
    </source>
</reference>
<dbReference type="Pfam" id="PF13556">
    <property type="entry name" value="HTH_30"/>
    <property type="match status" value="1"/>
</dbReference>
<dbReference type="Proteomes" id="UP000324965">
    <property type="component" value="Unassembled WGS sequence"/>
</dbReference>
<dbReference type="InterPro" id="IPR051448">
    <property type="entry name" value="CdaR-like_regulators"/>
</dbReference>
<comment type="caution">
    <text evidence="3">The sequence shown here is derived from an EMBL/GenBank/DDBJ whole genome shotgun (WGS) entry which is preliminary data.</text>
</comment>
<protein>
    <submittedName>
        <fullName evidence="3">PucR family transcriptional regulator</fullName>
    </submittedName>
</protein>
<dbReference type="PANTHER" id="PTHR33744">
    <property type="entry name" value="CARBOHYDRATE DIACID REGULATOR"/>
    <property type="match status" value="1"/>
</dbReference>
<evidence type="ECO:0000313" key="4">
    <source>
        <dbReference type="Proteomes" id="UP000324965"/>
    </source>
</evidence>
<feature type="domain" description="RsbT co-antagonist protein RsbRD N-terminal" evidence="2">
    <location>
        <begin position="22"/>
        <end position="158"/>
    </location>
</feature>
<dbReference type="PANTHER" id="PTHR33744:SF17">
    <property type="entry name" value="CONSERVED PROTEIN"/>
    <property type="match status" value="1"/>
</dbReference>
<dbReference type="EMBL" id="VDFC01000062">
    <property type="protein sequence ID" value="KAA0925420.1"/>
    <property type="molecule type" value="Genomic_DNA"/>
</dbReference>
<accession>A0A5B0A730</accession>
<dbReference type="Gene3D" id="1.10.10.2840">
    <property type="entry name" value="PucR C-terminal helix-turn-helix domain"/>
    <property type="match status" value="1"/>
</dbReference>
<dbReference type="RefSeq" id="WP_149515030.1">
    <property type="nucleotide sequence ID" value="NZ_VDFC01000062.1"/>
</dbReference>
<name>A0A5B0A730_9ACTN</name>
<evidence type="ECO:0000259" key="1">
    <source>
        <dbReference type="Pfam" id="PF13556"/>
    </source>
</evidence>
<evidence type="ECO:0000259" key="2">
    <source>
        <dbReference type="Pfam" id="PF14361"/>
    </source>
</evidence>
<evidence type="ECO:0000313" key="3">
    <source>
        <dbReference type="EMBL" id="KAA0925420.1"/>
    </source>
</evidence>
<dbReference type="InterPro" id="IPR025751">
    <property type="entry name" value="RsbRD_N_dom"/>
</dbReference>
<dbReference type="AlphaFoldDB" id="A0A5B0A730"/>
<dbReference type="OrthoDB" id="3655573at2"/>
<sequence>MTVVHEREPMAEILRTLAVDAEVCGELVRAARDRSPEVARLTEAESLSHVTAMIRAAGQWFATFGRIEQQDFSAALLLGADRAGQGVAMTAVLSGVQAGLNRAVEITVDRCRAAGVPDGALLDVVLRLKEYGDAVQRHVISGYRAAERATAHETAEVRSHVLRRLLVGGVVPSPQELAGAGMRGGEGPYHCVVADAGGLADARLLADRLSGPGAVFALVEGRPAGLCRRVPQGVAAEARALFVVSPAARPEEIRPLYRLCVRAVDIGVRQGCRGRYELTDFAAEIALADQPLLGAWLSERLLGALDPSDGFHRQLALTARTFLDNGRRLDQTATALFTHPNTVRYRLGRLQQITGHPLTDPAPGPLPEPLGALHWWWALTTWLGQDRDPG</sequence>
<feature type="domain" description="PucR C-terminal helix-turn-helix" evidence="1">
    <location>
        <begin position="316"/>
        <end position="362"/>
    </location>
</feature>
<proteinExistence type="predicted"/>
<dbReference type="InterPro" id="IPR042070">
    <property type="entry name" value="PucR_C-HTH_sf"/>
</dbReference>
<keyword evidence="4" id="KW-1185">Reference proteome</keyword>
<dbReference type="Pfam" id="PF14361">
    <property type="entry name" value="RsbRD_N"/>
    <property type="match status" value="1"/>
</dbReference>